<gene>
    <name evidence="3" type="ORF">Tdes44962_MAKER01020</name>
</gene>
<dbReference type="PANTHER" id="PTHR34612:SF6">
    <property type="entry name" value="GLYCOSIDE HYDROLASE 131 CATALYTIC N-TERMINAL DOMAIN-CONTAINING PROTEIN"/>
    <property type="match status" value="1"/>
</dbReference>
<keyword evidence="3" id="KW-0378">Hydrolase</keyword>
<feature type="chain" id="PRO_5040783802" evidence="1">
    <location>
        <begin position="17"/>
        <end position="273"/>
    </location>
</feature>
<evidence type="ECO:0000259" key="2">
    <source>
        <dbReference type="Pfam" id="PF18271"/>
    </source>
</evidence>
<comment type="caution">
    <text evidence="3">The sequence shown here is derived from an EMBL/GenBank/DDBJ whole genome shotgun (WGS) entry which is preliminary data.</text>
</comment>
<protein>
    <submittedName>
        <fullName evidence="3">Glycoside hydrolase</fullName>
    </submittedName>
</protein>
<evidence type="ECO:0000313" key="4">
    <source>
        <dbReference type="Proteomes" id="UP001138500"/>
    </source>
</evidence>
<evidence type="ECO:0000256" key="1">
    <source>
        <dbReference type="SAM" id="SignalP"/>
    </source>
</evidence>
<dbReference type="GO" id="GO:0016787">
    <property type="term" value="F:hydrolase activity"/>
    <property type="evidence" value="ECO:0007669"/>
    <property type="project" value="UniProtKB-KW"/>
</dbReference>
<reference evidence="3 4" key="2">
    <citation type="journal article" date="2021" name="Curr. Genet.">
        <title>Genetic response to nitrogen starvation in the aggressive Eucalyptus foliar pathogen Teratosphaeria destructans.</title>
        <authorList>
            <person name="Havenga M."/>
            <person name="Wingfield B.D."/>
            <person name="Wingfield M.J."/>
            <person name="Dreyer L.L."/>
            <person name="Roets F."/>
            <person name="Aylward J."/>
        </authorList>
    </citation>
    <scope>NUCLEOTIDE SEQUENCE [LARGE SCALE GENOMIC DNA]</scope>
    <source>
        <strain evidence="3">CMW44962</strain>
    </source>
</reference>
<keyword evidence="4" id="KW-1185">Reference proteome</keyword>
<accession>A0A9W7VXV8</accession>
<dbReference type="EMBL" id="RIBY02002533">
    <property type="protein sequence ID" value="KAH9810051.1"/>
    <property type="molecule type" value="Genomic_DNA"/>
</dbReference>
<dbReference type="OrthoDB" id="120072at2759"/>
<proteinExistence type="predicted"/>
<reference evidence="3 4" key="1">
    <citation type="journal article" date="2018" name="IMA Fungus">
        <title>IMA Genome-F 10: Nine draft genome sequences of Claviceps purpurea s.lat., including C. arundinis, C. humidiphila, and C. cf. spartinae, pseudomolecules for the pitch canker pathogen Fusarium circinatum, draft genome of Davidsoniella eucalypti, Grosmannia galeiformis, Quambalaria eucalypti, and Teratosphaeria destructans.</title>
        <authorList>
            <person name="Wingfield B.D."/>
            <person name="Liu M."/>
            <person name="Nguyen H.D."/>
            <person name="Lane F.A."/>
            <person name="Morgan S.W."/>
            <person name="De Vos L."/>
            <person name="Wilken P.M."/>
            <person name="Duong T.A."/>
            <person name="Aylward J."/>
            <person name="Coetzee M.P."/>
            <person name="Dadej K."/>
            <person name="De Beer Z.W."/>
            <person name="Findlay W."/>
            <person name="Havenga M."/>
            <person name="Kolarik M."/>
            <person name="Menzies J.G."/>
            <person name="Naidoo K."/>
            <person name="Pochopski O."/>
            <person name="Shoukouhi P."/>
            <person name="Santana Q.C."/>
            <person name="Seifert K.A."/>
            <person name="Soal N."/>
            <person name="Steenkamp E.T."/>
            <person name="Tatham C.T."/>
            <person name="van der Nest M.A."/>
            <person name="Wingfield M.J."/>
        </authorList>
    </citation>
    <scope>NUCLEOTIDE SEQUENCE [LARGE SCALE GENOMIC DNA]</scope>
    <source>
        <strain evidence="3">CMW44962</strain>
    </source>
</reference>
<dbReference type="Pfam" id="PF18271">
    <property type="entry name" value="GH131_N"/>
    <property type="match status" value="1"/>
</dbReference>
<organism evidence="3 4">
    <name type="scientific">Teratosphaeria destructans</name>
    <dbReference type="NCBI Taxonomy" id="418781"/>
    <lineage>
        <taxon>Eukaryota</taxon>
        <taxon>Fungi</taxon>
        <taxon>Dikarya</taxon>
        <taxon>Ascomycota</taxon>
        <taxon>Pezizomycotina</taxon>
        <taxon>Dothideomycetes</taxon>
        <taxon>Dothideomycetidae</taxon>
        <taxon>Mycosphaerellales</taxon>
        <taxon>Teratosphaeriaceae</taxon>
        <taxon>Teratosphaeria</taxon>
    </lineage>
</organism>
<dbReference type="AlphaFoldDB" id="A0A9W7VXV8"/>
<evidence type="ECO:0000313" key="3">
    <source>
        <dbReference type="EMBL" id="KAH9810051.1"/>
    </source>
</evidence>
<keyword evidence="1" id="KW-0732">Signal</keyword>
<dbReference type="Proteomes" id="UP001138500">
    <property type="component" value="Unassembled WGS sequence"/>
</dbReference>
<sequence>MVSCTAFLALANLASAYNLLWDGRLNEFTTPKSFEDTLNSWSWSNRIGPYQYYIHGPGPASQYVNLGPDYKNPADHGSTNGLKITIDSTSYWHNQSLRRTELIPQTPNPINKGKVYYHFSIANTTTSNPPDPHFEHQIAFFESHFTELKFGLLPGDSGPTDSGLQWLVNGESKWFHSFEAGAWQNFAYEIDFDAGSVALWHSAFEHDLTLAVPAVPVNAKSDGADWHVGVLRVPLSEAGKSDGEADEIGPEDWFFSGVYIESGALTTSISGPK</sequence>
<dbReference type="PANTHER" id="PTHR34612">
    <property type="entry name" value="GH131_N DOMAIN-CONTAINING PROTEIN"/>
    <property type="match status" value="1"/>
</dbReference>
<feature type="signal peptide" evidence="1">
    <location>
        <begin position="1"/>
        <end position="16"/>
    </location>
</feature>
<dbReference type="Gene3D" id="2.60.120.1160">
    <property type="match status" value="1"/>
</dbReference>
<feature type="domain" description="Glycoside hydrolase 131 catalytic N-terminal" evidence="2">
    <location>
        <begin position="19"/>
        <end position="264"/>
    </location>
</feature>
<dbReference type="InterPro" id="IPR041524">
    <property type="entry name" value="GH131_N"/>
</dbReference>
<name>A0A9W7VXV8_9PEZI</name>